<dbReference type="GO" id="GO:0004049">
    <property type="term" value="F:anthranilate synthase activity"/>
    <property type="evidence" value="ECO:0007669"/>
    <property type="project" value="UniProtKB-EC"/>
</dbReference>
<accession>A0A6B8VX35</accession>
<comment type="catalytic activity">
    <reaction evidence="3">
        <text>chorismate + L-glutamine = anthranilate + pyruvate + L-glutamate + H(+)</text>
        <dbReference type="Rhea" id="RHEA:21732"/>
        <dbReference type="ChEBI" id="CHEBI:15361"/>
        <dbReference type="ChEBI" id="CHEBI:15378"/>
        <dbReference type="ChEBI" id="CHEBI:16567"/>
        <dbReference type="ChEBI" id="CHEBI:29748"/>
        <dbReference type="ChEBI" id="CHEBI:29985"/>
        <dbReference type="ChEBI" id="CHEBI:58359"/>
        <dbReference type="EC" id="4.1.3.27"/>
    </reaction>
</comment>
<evidence type="ECO:0000256" key="3">
    <source>
        <dbReference type="ARBA" id="ARBA00047683"/>
    </source>
</evidence>
<dbReference type="InterPro" id="IPR006805">
    <property type="entry name" value="Anth_synth_I_N"/>
</dbReference>
<keyword evidence="2 7" id="KW-0456">Lyase</keyword>
<feature type="region of interest" description="Disordered" evidence="4">
    <location>
        <begin position="157"/>
        <end position="176"/>
    </location>
</feature>
<gene>
    <name evidence="7" type="primary">trpE</name>
    <name evidence="7" type="ORF">CKALI_12140</name>
</gene>
<dbReference type="PANTHER" id="PTHR11236:SF49">
    <property type="entry name" value="ANTHRANILATE SYNTHASE COMPONENT 1"/>
    <property type="match status" value="1"/>
</dbReference>
<dbReference type="InterPro" id="IPR005801">
    <property type="entry name" value="ADC_synthase"/>
</dbReference>
<dbReference type="Pfam" id="PF00425">
    <property type="entry name" value="Chorismate_bind"/>
    <property type="match status" value="1"/>
</dbReference>
<evidence type="ECO:0000256" key="2">
    <source>
        <dbReference type="ARBA" id="ARBA00023239"/>
    </source>
</evidence>
<dbReference type="AlphaFoldDB" id="A0A6B8VX35"/>
<dbReference type="Proteomes" id="UP000427071">
    <property type="component" value="Chromosome"/>
</dbReference>
<reference evidence="8" key="1">
    <citation type="submission" date="2019-11" db="EMBL/GenBank/DDBJ databases">
        <title>Complete genome sequence of Corynebacterium kalinowskii 1959, a novel Corynebacterium species isolated from soil of a small paddock in Vilsendorf, Germany.</title>
        <authorList>
            <person name="Schaffert L."/>
            <person name="Ruwe M."/>
            <person name="Milse J."/>
            <person name="Hanuschka K."/>
            <person name="Ortseifen V."/>
            <person name="Droste J."/>
            <person name="Brandt D."/>
            <person name="Schlueter L."/>
            <person name="Kutter Y."/>
            <person name="Vinke S."/>
            <person name="Viehoefer P."/>
            <person name="Jacob L."/>
            <person name="Luebke N.-C."/>
            <person name="Schulte-Berndt E."/>
            <person name="Hain C."/>
            <person name="Linder M."/>
            <person name="Schmidt P."/>
            <person name="Wollenschlaeger L."/>
            <person name="Luttermann T."/>
            <person name="Thieme E."/>
            <person name="Hassa J."/>
            <person name="Haak M."/>
            <person name="Wittchen M."/>
            <person name="Mentz A."/>
            <person name="Persicke M."/>
            <person name="Busche T."/>
            <person name="Ruckert C."/>
        </authorList>
    </citation>
    <scope>NUCLEOTIDE SEQUENCE [LARGE SCALE GENOMIC DNA]</scope>
    <source>
        <strain evidence="8">1959</strain>
    </source>
</reference>
<dbReference type="GO" id="GO:0000162">
    <property type="term" value="P:L-tryptophan biosynthetic process"/>
    <property type="evidence" value="ECO:0007669"/>
    <property type="project" value="TreeGrafter"/>
</dbReference>
<protein>
    <recommendedName>
        <fullName evidence="1">anthranilate synthase</fullName>
        <ecNumber evidence="1">4.1.3.27</ecNumber>
    </recommendedName>
</protein>
<keyword evidence="8" id="KW-1185">Reference proteome</keyword>
<feature type="domain" description="Anthranilate synthase component I N-terminal" evidence="6">
    <location>
        <begin position="6"/>
        <end position="155"/>
    </location>
</feature>
<sequence length="442" mass="48461">MISAADIYAKYRGPNTALLESADLHKNPVKSLAILKAKAKLTCVGDTVTVQVLSPAGESIAAFLDNELQQYGTGGVYTFPRSSALDERDRLKEPSSLLPLKLLEFDELLIGGFAFDYLESFEDLPPVAEGLNTFPDYEFLVSEISLHIDHATNSVEFRGGQPQETSHVSRETSVKLPPEVSDSEFEDWVRQLQGNIHSGDIYQAVPSRAFVRPCTDAFAAYLRLKESNPSPYLFYIEGEDYELFGASPESSLKYDPSNRQIELYPIAGTQPRGATPEQDERLELLLRTDAKEIAEHTMLVDLARNDLARVCTNRQVTKLMGVDKYSRVMHLVSQVTGTLAPDLDALDAYRACMNMGTLTGAPKIRATELIRGLELARRGSYGGAVGYLHQGVMDTCIVIRSAFVKDGIAIVQAGAGVVRDSIPASEAAETKHKAKAVLEALQ</sequence>
<name>A0A6B8VX35_9CORY</name>
<dbReference type="EC" id="4.1.3.27" evidence="1"/>
<dbReference type="KEGG" id="ckw:CKALI_12140"/>
<dbReference type="Gene3D" id="3.60.120.10">
    <property type="entry name" value="Anthranilate synthase"/>
    <property type="match status" value="1"/>
</dbReference>
<dbReference type="SUPFAM" id="SSF56322">
    <property type="entry name" value="ADC synthase"/>
    <property type="match status" value="1"/>
</dbReference>
<dbReference type="RefSeq" id="WP_156193573.1">
    <property type="nucleotide sequence ID" value="NZ_CP046452.1"/>
</dbReference>
<evidence type="ECO:0000259" key="6">
    <source>
        <dbReference type="Pfam" id="PF04715"/>
    </source>
</evidence>
<dbReference type="PRINTS" id="PR00095">
    <property type="entry name" value="ANTSNTHASEI"/>
</dbReference>
<evidence type="ECO:0000256" key="1">
    <source>
        <dbReference type="ARBA" id="ARBA00012266"/>
    </source>
</evidence>
<evidence type="ECO:0000313" key="7">
    <source>
        <dbReference type="EMBL" id="QGU03266.1"/>
    </source>
</evidence>
<evidence type="ECO:0000256" key="4">
    <source>
        <dbReference type="SAM" id="MobiDB-lite"/>
    </source>
</evidence>
<organism evidence="7 8">
    <name type="scientific">Corynebacterium kalinowskii</name>
    <dbReference type="NCBI Taxonomy" id="2675216"/>
    <lineage>
        <taxon>Bacteria</taxon>
        <taxon>Bacillati</taxon>
        <taxon>Actinomycetota</taxon>
        <taxon>Actinomycetes</taxon>
        <taxon>Mycobacteriales</taxon>
        <taxon>Corynebacteriaceae</taxon>
        <taxon>Corynebacterium</taxon>
    </lineage>
</organism>
<evidence type="ECO:0000313" key="8">
    <source>
        <dbReference type="Proteomes" id="UP000427071"/>
    </source>
</evidence>
<dbReference type="InterPro" id="IPR019999">
    <property type="entry name" value="Anth_synth_I-like"/>
</dbReference>
<feature type="domain" description="Chorismate-utilising enzyme C-terminal" evidence="5">
    <location>
        <begin position="183"/>
        <end position="433"/>
    </location>
</feature>
<dbReference type="PANTHER" id="PTHR11236">
    <property type="entry name" value="AMINOBENZOATE/ANTHRANILATE SYNTHASE"/>
    <property type="match status" value="1"/>
</dbReference>
<evidence type="ECO:0000259" key="5">
    <source>
        <dbReference type="Pfam" id="PF00425"/>
    </source>
</evidence>
<dbReference type="EMBL" id="CP046452">
    <property type="protein sequence ID" value="QGU03266.1"/>
    <property type="molecule type" value="Genomic_DNA"/>
</dbReference>
<dbReference type="Pfam" id="PF04715">
    <property type="entry name" value="Anth_synt_I_N"/>
    <property type="match status" value="1"/>
</dbReference>
<proteinExistence type="predicted"/>
<dbReference type="InterPro" id="IPR015890">
    <property type="entry name" value="Chorismate_C"/>
</dbReference>